<name>A0ABD1A3H1_CARAN</name>
<evidence type="ECO:0000313" key="3">
    <source>
        <dbReference type="Proteomes" id="UP001558713"/>
    </source>
</evidence>
<dbReference type="AlphaFoldDB" id="A0ABD1A3H1"/>
<proteinExistence type="predicted"/>
<organism evidence="2 3">
    <name type="scientific">Cardamine amara subsp. amara</name>
    <dbReference type="NCBI Taxonomy" id="228776"/>
    <lineage>
        <taxon>Eukaryota</taxon>
        <taxon>Viridiplantae</taxon>
        <taxon>Streptophyta</taxon>
        <taxon>Embryophyta</taxon>
        <taxon>Tracheophyta</taxon>
        <taxon>Spermatophyta</taxon>
        <taxon>Magnoliopsida</taxon>
        <taxon>eudicotyledons</taxon>
        <taxon>Gunneridae</taxon>
        <taxon>Pentapetalae</taxon>
        <taxon>rosids</taxon>
        <taxon>malvids</taxon>
        <taxon>Brassicales</taxon>
        <taxon>Brassicaceae</taxon>
        <taxon>Cardamineae</taxon>
        <taxon>Cardamine</taxon>
    </lineage>
</organism>
<dbReference type="EMBL" id="JBANAX010000589">
    <property type="protein sequence ID" value="KAL1201392.1"/>
    <property type="molecule type" value="Genomic_DNA"/>
</dbReference>
<evidence type="ECO:0008006" key="4">
    <source>
        <dbReference type="Google" id="ProtNLM"/>
    </source>
</evidence>
<keyword evidence="3" id="KW-1185">Reference proteome</keyword>
<comment type="caution">
    <text evidence="2">The sequence shown here is derived from an EMBL/GenBank/DDBJ whole genome shotgun (WGS) entry which is preliminary data.</text>
</comment>
<feature type="signal peptide" evidence="1">
    <location>
        <begin position="1"/>
        <end position="18"/>
    </location>
</feature>
<evidence type="ECO:0000313" key="2">
    <source>
        <dbReference type="EMBL" id="KAL1201392.1"/>
    </source>
</evidence>
<dbReference type="Proteomes" id="UP001558713">
    <property type="component" value="Unassembled WGS sequence"/>
</dbReference>
<evidence type="ECO:0000256" key="1">
    <source>
        <dbReference type="SAM" id="SignalP"/>
    </source>
</evidence>
<feature type="chain" id="PRO_5044848722" description="Transposase MuDR plant domain-containing protein" evidence="1">
    <location>
        <begin position="19"/>
        <end position="158"/>
    </location>
</feature>
<keyword evidence="1" id="KW-0732">Signal</keyword>
<accession>A0ABD1A3H1</accession>
<gene>
    <name evidence="2" type="ORF">V5N11_036397</name>
</gene>
<reference evidence="2 3" key="1">
    <citation type="submission" date="2024-04" db="EMBL/GenBank/DDBJ databases">
        <title>Genome assembly C_amara_ONT_v2.</title>
        <authorList>
            <person name="Yant L."/>
            <person name="Moore C."/>
            <person name="Slenker M."/>
        </authorList>
    </citation>
    <scope>NUCLEOTIDE SEQUENCE [LARGE SCALE GENOMIC DNA]</scope>
    <source>
        <tissue evidence="2">Leaf</tissue>
    </source>
</reference>
<protein>
    <recommendedName>
        <fullName evidence="4">Transposase MuDR plant domain-containing protein</fullName>
    </recommendedName>
</protein>
<sequence>MMLKSQLLNLLMSRTLVGIQYSSDEDEDPIVVRDRKIRRVRGDRLAVGNAFFTALEFKEVVLDYALSKGQNVVQDRWEKNKIGFICGMGGKCEWRVYCSYDEQKQMFLVKTTYLWHNYIPNGKCKILKSLVIGRLFMDKLRLDEKFMHVAIQNHIKEQ</sequence>